<dbReference type="AlphaFoldDB" id="A0A2X1AC71"/>
<name>A0A2X1AC71_BREDI</name>
<evidence type="ECO:0000313" key="2">
    <source>
        <dbReference type="EMBL" id="SPU42513.1"/>
    </source>
</evidence>
<protein>
    <submittedName>
        <fullName evidence="2">Protein of uncharacterized function (DUF3732)</fullName>
    </submittedName>
</protein>
<dbReference type="Proteomes" id="UP000250358">
    <property type="component" value="Unassembled WGS sequence"/>
</dbReference>
<dbReference type="Gene3D" id="3.40.50.300">
    <property type="entry name" value="P-loop containing nucleotide triphosphate hydrolases"/>
    <property type="match status" value="1"/>
</dbReference>
<dbReference type="Pfam" id="PF12532">
    <property type="entry name" value="DUF3732"/>
    <property type="match status" value="1"/>
</dbReference>
<dbReference type="InterPro" id="IPR027417">
    <property type="entry name" value="P-loop_NTPase"/>
</dbReference>
<reference evidence="2 3" key="1">
    <citation type="submission" date="2018-06" db="EMBL/GenBank/DDBJ databases">
        <authorList>
            <consortium name="Pathogen Informatics"/>
            <person name="Doyle S."/>
        </authorList>
    </citation>
    <scope>NUCLEOTIDE SEQUENCE [LARGE SCALE GENOMIC DNA]</scope>
    <source>
        <strain evidence="2 3">NCTC11165</strain>
    </source>
</reference>
<keyword evidence="1" id="KW-0175">Coiled coil</keyword>
<dbReference type="InterPro" id="IPR022205">
    <property type="entry name" value="DUF3732"/>
</dbReference>
<accession>A0A2X1AC71</accession>
<dbReference type="EMBL" id="UAQM01000001">
    <property type="protein sequence ID" value="SPU42513.1"/>
    <property type="molecule type" value="Genomic_DNA"/>
</dbReference>
<feature type="coiled-coil region" evidence="1">
    <location>
        <begin position="203"/>
        <end position="230"/>
    </location>
</feature>
<evidence type="ECO:0000313" key="3">
    <source>
        <dbReference type="Proteomes" id="UP000250358"/>
    </source>
</evidence>
<dbReference type="RefSeq" id="WP_128115015.1">
    <property type="nucleotide sequence ID" value="NZ_UAQM01000001.1"/>
</dbReference>
<gene>
    <name evidence="2" type="ORF">NCTC11165_00660</name>
</gene>
<organism evidence="2 3">
    <name type="scientific">Brevundimonas diminuta</name>
    <name type="common">Pseudomonas diminuta</name>
    <dbReference type="NCBI Taxonomy" id="293"/>
    <lineage>
        <taxon>Bacteria</taxon>
        <taxon>Pseudomonadati</taxon>
        <taxon>Pseudomonadota</taxon>
        <taxon>Alphaproteobacteria</taxon>
        <taxon>Caulobacterales</taxon>
        <taxon>Caulobacteraceae</taxon>
        <taxon>Brevundimonas</taxon>
    </lineage>
</organism>
<proteinExistence type="predicted"/>
<evidence type="ECO:0000256" key="1">
    <source>
        <dbReference type="SAM" id="Coils"/>
    </source>
</evidence>
<sequence length="678" mass="75571">MKLFIHSVIVWPEDVELEPRVVPFDVDKVSIITGWSSTGKSSILDIINYVLGARTCSIPVGYIRDLASWYGLEIETSVGRMRIARPKPEARQVSEDIWLQQGEDTAGSLPRRPKANHNVARLKAMFDDMSGLSNLALLPEGEISRASFRDMASFNLLPQHIVANPYSLFFKADSSSHRTKLQYVLPLAMGIVTNEDLVRSHRLRLLRDELRKAEIELKTRRDAIDRWKANAQGAFYRAQELSLLPAGEPPENSHALIGLLRQVVDAGGVAIATEGRTTAAVERLQTIRQQEAVLDASIADRKRRLRRLRSLARSVRDYDAILLEQNESVQGAGWFSAQTHADECVLCGSSTEVARMALAELEEPIAELTTLAASAASTRPMVDREMVATQEDLIRDERDLLALQQTRKTFEAEVDAEQGRSRSLESVYRFIGATEQGLQMLGEVESDGDLARRVEQLKKDIAELGAVANEGERQARSKQVHGSISSYIPKFIRAMGVGGAEGLPVLDEKELNLKFEREGGSRPDMLWEIGSGENWMAYHLAAALALHGVFLNRGDSNPVPTFLIIDQPSQVYFPSDDSFDATVQEEMSETPITRRRRRHLDDLESTRRIFSSLARAHQSFGGRLQIVVLDHADSHAWGGLDGVEGKANWRNDADFLIPNHWLPPISEDDGEAFDAEPI</sequence>